<dbReference type="InterPro" id="IPR034660">
    <property type="entry name" value="DinB/YfiT-like"/>
</dbReference>
<dbReference type="OrthoDB" id="893570at2"/>
<dbReference type="Proteomes" id="UP000215214">
    <property type="component" value="Chromosome TJEJU"/>
</dbReference>
<dbReference type="EMBL" id="LT899436">
    <property type="protein sequence ID" value="SNR15933.1"/>
    <property type="molecule type" value="Genomic_DNA"/>
</dbReference>
<evidence type="ECO:0000313" key="2">
    <source>
        <dbReference type="Proteomes" id="UP000215214"/>
    </source>
</evidence>
<dbReference type="Gene3D" id="1.20.120.450">
    <property type="entry name" value="dinb family like domain"/>
    <property type="match status" value="1"/>
</dbReference>
<gene>
    <name evidence="1" type="ORF">TJEJU_2246</name>
</gene>
<reference evidence="1 2" key="1">
    <citation type="submission" date="2017-07" db="EMBL/GenBank/DDBJ databases">
        <authorList>
            <person name="Sun Z.S."/>
            <person name="Albrecht U."/>
            <person name="Echele G."/>
            <person name="Lee C.C."/>
        </authorList>
    </citation>
    <scope>NUCLEOTIDE SEQUENCE [LARGE SCALE GENOMIC DNA]</scope>
    <source>
        <strain evidence="2">type strain: KCTC 22618</strain>
    </source>
</reference>
<proteinExistence type="predicted"/>
<name>A0A238U9Q0_9FLAO</name>
<keyword evidence="2" id="KW-1185">Reference proteome</keyword>
<dbReference type="Pfam" id="PF07609">
    <property type="entry name" value="DUF1572"/>
    <property type="match status" value="1"/>
</dbReference>
<dbReference type="AlphaFoldDB" id="A0A238U9Q0"/>
<dbReference type="RefSeq" id="WP_095072094.1">
    <property type="nucleotide sequence ID" value="NZ_LT899436.1"/>
</dbReference>
<dbReference type="SUPFAM" id="SSF109854">
    <property type="entry name" value="DinB/YfiT-like putative metalloenzymes"/>
    <property type="match status" value="1"/>
</dbReference>
<dbReference type="KEGG" id="tje:TJEJU_2246"/>
<accession>A0A238U9Q0</accession>
<evidence type="ECO:0008006" key="3">
    <source>
        <dbReference type="Google" id="ProtNLM"/>
    </source>
</evidence>
<dbReference type="InterPro" id="IPR011466">
    <property type="entry name" value="DUF1572"/>
</dbReference>
<protein>
    <recommendedName>
        <fullName evidence="3">DUF1572 domain-containing protein</fullName>
    </recommendedName>
</protein>
<organism evidence="1 2">
    <name type="scientific">Tenacibaculum jejuense</name>
    <dbReference type="NCBI Taxonomy" id="584609"/>
    <lineage>
        <taxon>Bacteria</taxon>
        <taxon>Pseudomonadati</taxon>
        <taxon>Bacteroidota</taxon>
        <taxon>Flavobacteriia</taxon>
        <taxon>Flavobacteriales</taxon>
        <taxon>Flavobacteriaceae</taxon>
        <taxon>Tenacibaculum</taxon>
    </lineage>
</organism>
<sequence length="170" mass="19647">MNEELLNEFKEQIIFRLDESSRMNMKSLALISEDDVWKRFNESSNSIGNLILHLCGNITQYAIASLGNKEDQRNRDLEFSTEEGYTKAELLNKLSGTVQEAKRTILEASQEEYLRKREVQGFNFSGIGIAIHVTEHYSYHTGQIAFWVKQLKNKDLGFYDGMDLTVKNKQ</sequence>
<evidence type="ECO:0000313" key="1">
    <source>
        <dbReference type="EMBL" id="SNR15933.1"/>
    </source>
</evidence>